<protein>
    <submittedName>
        <fullName evidence="9">NTE family protein</fullName>
    </submittedName>
</protein>
<sequence>MKRILQILSFFLLFDISANSQQSLQIKFYDIDGNIKIVNYKVKRPKIALVLSGGGARGLSHIGVLKVFDEYNIPIDYIIGTSMGSIVGGLYCAGLKAEEIERIATTTNWDYVLTLGEREDKANLFLERKYLIEKSFIYFRFKGFKPLIPSYVSSGQGITESLLKIFFKTPFHYVTNYEELKPKFYSVATDLISGRRIIFSKGNLVYVVRASSTIPLAFQPVSMDSLVLVDGGLISNIPADVARELGCDIVITVDATSPLRNPTDIQLPWNTADQIVGIMMQLSNEVQLEKSDIVLKPNLDNINSTDFEKADLIIKRGKEIAKEKIDEIISLIESKCEILSDGETQKFSNYKLKVYGDGLPADVVSTIFQKNEITDEEIVKSLSKLLSEGEYGKIDIEVHKNSNIDEIIIWTELNPRVKRVNVYPQSMRNFQMDFSRFKSDIFSSVEISDSSFVFHPKSVVYFSESEIYKISREILSVFHFYGYPFVKVRTLEFNDSSNELNIYLTDGYVSDIRISGNKNTKNSVVLRDVMFKKGEVLTDDKVIKTLQNLWSTNLFSQIRFDYEVNDSVKVALHLQESPSQFLRIGMRIDSERGGQFFSDFRNENTFGLNDDFGMTLQGGMRNLLFKLEYKVDRLFNTMFTYRLNFYNSVRKVYTYETIYGDKSFFLKNNGEIKFGYGGFELSVGGQFERLGNTLLKYQVEEAFVKNVSRVEFKDEKNLLSKLQLSIVVDSRDRAYFPNRGIYLNAYYETSQKFLGSDIAYSKIFFSYENYNTYFKYGALRLKFLFGLCDESTPLSQQFFIGSITGLNSFAGMREDEIYGRQVIIGGVEARFKSPIKVMFENFISLRYDIGAGWEKLEAVRWKDLRHGVGIEIGFDTPIGALRIIVGKSFILKKIEKNEVLWGPIVSQFSLGFE</sequence>
<feature type="active site" description="Proton acceptor" evidence="6">
    <location>
        <position position="230"/>
    </location>
</feature>
<dbReference type="PANTHER" id="PTHR14226">
    <property type="entry name" value="NEUROPATHY TARGET ESTERASE/SWISS CHEESE D.MELANOGASTER"/>
    <property type="match status" value="1"/>
</dbReference>
<feature type="short sequence motif" description="DGA/G" evidence="6">
    <location>
        <begin position="230"/>
        <end position="232"/>
    </location>
</feature>
<keyword evidence="11" id="KW-1185">Reference proteome</keyword>
<comment type="subcellular location">
    <subcellularLocation>
        <location evidence="1">Membrane</location>
    </subcellularLocation>
</comment>
<reference evidence="9 10" key="1">
    <citation type="submission" date="2015-11" db="EMBL/GenBank/DDBJ databases">
        <authorList>
            <person name="Zhang Y."/>
            <person name="Guo Z."/>
        </authorList>
    </citation>
    <scope>NUCLEOTIDE SEQUENCE [LARGE SCALE GENOMIC DNA]</scope>
    <source>
        <strain evidence="9">JGI-4</strain>
    </source>
</reference>
<dbReference type="InterPro" id="IPR010827">
    <property type="entry name" value="BamA/TamA_POTRA"/>
</dbReference>
<keyword evidence="3 6" id="KW-0442">Lipid degradation</keyword>
<evidence type="ECO:0000256" key="4">
    <source>
        <dbReference type="ARBA" id="ARBA00023098"/>
    </source>
</evidence>
<evidence type="ECO:0000256" key="3">
    <source>
        <dbReference type="ARBA" id="ARBA00022963"/>
    </source>
</evidence>
<evidence type="ECO:0000256" key="2">
    <source>
        <dbReference type="ARBA" id="ARBA00022801"/>
    </source>
</evidence>
<evidence type="ECO:0000256" key="6">
    <source>
        <dbReference type="PROSITE-ProRule" id="PRU01161"/>
    </source>
</evidence>
<dbReference type="EMBL" id="CZVI01000014">
    <property type="protein sequence ID" value="CUS87989.1"/>
    <property type="molecule type" value="Genomic_DNA"/>
</dbReference>
<feature type="domain" description="PNPLA" evidence="7">
    <location>
        <begin position="49"/>
        <end position="243"/>
    </location>
</feature>
<feature type="short sequence motif" description="GXGXXG" evidence="6">
    <location>
        <begin position="53"/>
        <end position="58"/>
    </location>
</feature>
<dbReference type="Proteomes" id="UP000182200">
    <property type="component" value="Unassembled WGS sequence"/>
</dbReference>
<feature type="short sequence motif" description="GXSXG" evidence="6">
    <location>
        <begin position="80"/>
        <end position="84"/>
    </location>
</feature>
<dbReference type="Gene3D" id="3.40.1090.10">
    <property type="entry name" value="Cytosolic phospholipase A2 catalytic domain"/>
    <property type="match status" value="2"/>
</dbReference>
<keyword evidence="5" id="KW-0472">Membrane</keyword>
<accession>A0A0P1M0R3</accession>
<dbReference type="OrthoDB" id="9770965at2"/>
<evidence type="ECO:0000256" key="5">
    <source>
        <dbReference type="ARBA" id="ARBA00023136"/>
    </source>
</evidence>
<dbReference type="PROSITE" id="PS51635">
    <property type="entry name" value="PNPLA"/>
    <property type="match status" value="1"/>
</dbReference>
<dbReference type="Pfam" id="PF01103">
    <property type="entry name" value="Omp85"/>
    <property type="match status" value="1"/>
</dbReference>
<dbReference type="STRING" id="1633631.GCA_001442925_00425"/>
<proteinExistence type="predicted"/>
<dbReference type="SUPFAM" id="SSF52151">
    <property type="entry name" value="FabD/lysophospholipase-like"/>
    <property type="match status" value="1"/>
</dbReference>
<dbReference type="CDD" id="cd07205">
    <property type="entry name" value="Pat_PNPLA6_PNPLA7_NTE1_like"/>
    <property type="match status" value="1"/>
</dbReference>
<evidence type="ECO:0000256" key="1">
    <source>
        <dbReference type="ARBA" id="ARBA00004370"/>
    </source>
</evidence>
<dbReference type="GO" id="GO:0016042">
    <property type="term" value="P:lipid catabolic process"/>
    <property type="evidence" value="ECO:0007669"/>
    <property type="project" value="UniProtKB-UniRule"/>
</dbReference>
<organism evidence="9 10">
    <name type="scientific">Candidatus Kryptonium thompsonii</name>
    <dbReference type="NCBI Taxonomy" id="1633631"/>
    <lineage>
        <taxon>Bacteria</taxon>
        <taxon>Pseudomonadati</taxon>
        <taxon>Candidatus Kryptoniota</taxon>
        <taxon>Candidatus Kryptonium</taxon>
    </lineage>
</organism>
<accession>A0A0P1MFD1</accession>
<dbReference type="GO" id="GO:0019867">
    <property type="term" value="C:outer membrane"/>
    <property type="evidence" value="ECO:0007669"/>
    <property type="project" value="InterPro"/>
</dbReference>
<dbReference type="InterPro" id="IPR050301">
    <property type="entry name" value="NTE"/>
</dbReference>
<dbReference type="Pfam" id="PF07244">
    <property type="entry name" value="POTRA"/>
    <property type="match status" value="1"/>
</dbReference>
<dbReference type="GO" id="GO:0016787">
    <property type="term" value="F:hydrolase activity"/>
    <property type="evidence" value="ECO:0007669"/>
    <property type="project" value="UniProtKB-UniRule"/>
</dbReference>
<evidence type="ECO:0000313" key="11">
    <source>
        <dbReference type="Proteomes" id="UP000182200"/>
    </source>
</evidence>
<accession>A0A0P1P4F6</accession>
<keyword evidence="4 6" id="KW-0443">Lipid metabolism</keyword>
<dbReference type="Gene3D" id="3.10.20.310">
    <property type="entry name" value="membrane protein fhac"/>
    <property type="match status" value="1"/>
</dbReference>
<dbReference type="EMBL" id="FAOP01000002">
    <property type="protein sequence ID" value="CUU02031.1"/>
    <property type="molecule type" value="Genomic_DNA"/>
</dbReference>
<evidence type="ECO:0000259" key="7">
    <source>
        <dbReference type="PROSITE" id="PS51635"/>
    </source>
</evidence>
<dbReference type="Pfam" id="PF01734">
    <property type="entry name" value="Patatin"/>
    <property type="match status" value="1"/>
</dbReference>
<evidence type="ECO:0000313" key="10">
    <source>
        <dbReference type="Proteomes" id="UP000182011"/>
    </source>
</evidence>
<dbReference type="Proteomes" id="UP000182011">
    <property type="component" value="Unassembled WGS sequence"/>
</dbReference>
<dbReference type="InterPro" id="IPR000184">
    <property type="entry name" value="Bac_surfAg_D15"/>
</dbReference>
<name>A0A0P1M0R3_9BACT</name>
<accession>A0A0P1LD12</accession>
<dbReference type="AlphaFoldDB" id="A0A0P1M0R3"/>
<dbReference type="PANTHER" id="PTHR14226:SF29">
    <property type="entry name" value="NEUROPATHY TARGET ESTERASE SWS"/>
    <property type="match status" value="1"/>
</dbReference>
<evidence type="ECO:0000313" key="8">
    <source>
        <dbReference type="EMBL" id="CUS87989.1"/>
    </source>
</evidence>
<dbReference type="InterPro" id="IPR016035">
    <property type="entry name" value="Acyl_Trfase/lysoPLipase"/>
</dbReference>
<keyword evidence="2 6" id="KW-0378">Hydrolase</keyword>
<dbReference type="RefSeq" id="WP_075427765.1">
    <property type="nucleotide sequence ID" value="NZ_CZVI01000014.1"/>
</dbReference>
<evidence type="ECO:0000313" key="9">
    <source>
        <dbReference type="EMBL" id="CUU02031.1"/>
    </source>
</evidence>
<dbReference type="InterPro" id="IPR002641">
    <property type="entry name" value="PNPLA_dom"/>
</dbReference>
<accession>A0A0P1M3X6</accession>
<dbReference type="Gene3D" id="2.40.160.50">
    <property type="entry name" value="membrane protein fhac: a member of the omp85/tpsb transporter family"/>
    <property type="match status" value="1"/>
</dbReference>
<feature type="active site" description="Nucleophile" evidence="6">
    <location>
        <position position="82"/>
    </location>
</feature>
<gene>
    <name evidence="9" type="ORF">JGI4_00423</name>
    <name evidence="8" type="ORF">JGI8_01158</name>
</gene>
<accession>A0A0S4MVQ5</accession>
<reference evidence="8 11" key="2">
    <citation type="submission" date="2015-11" db="EMBL/GenBank/DDBJ databases">
        <authorList>
            <person name="Varghese N."/>
        </authorList>
    </citation>
    <scope>NUCLEOTIDE SEQUENCE [LARGE SCALE GENOMIC DNA]</scope>
    <source>
        <strain evidence="8 11">JGI-8</strain>
    </source>
</reference>